<name>A0A921JQG3_9ACTN</name>
<reference evidence="3" key="2">
    <citation type="submission" date="2021-09" db="EMBL/GenBank/DDBJ databases">
        <authorList>
            <person name="Gilroy R."/>
        </authorList>
    </citation>
    <scope>NUCLEOTIDE SEQUENCE</scope>
    <source>
        <strain evidence="3">ChiGjej3B3-7470</strain>
    </source>
</reference>
<dbReference type="Proteomes" id="UP000712713">
    <property type="component" value="Unassembled WGS sequence"/>
</dbReference>
<protein>
    <recommendedName>
        <fullName evidence="5">Septum formation-related domain-containing protein</fullName>
    </recommendedName>
</protein>
<evidence type="ECO:0000256" key="1">
    <source>
        <dbReference type="SAM" id="MobiDB-lite"/>
    </source>
</evidence>
<dbReference type="AlphaFoldDB" id="A0A921JQG3"/>
<gene>
    <name evidence="3" type="ORF">K8V15_03435</name>
</gene>
<evidence type="ECO:0000313" key="3">
    <source>
        <dbReference type="EMBL" id="HJE51022.1"/>
    </source>
</evidence>
<feature type="region of interest" description="Disordered" evidence="1">
    <location>
        <begin position="25"/>
        <end position="47"/>
    </location>
</feature>
<comment type="caution">
    <text evidence="3">The sequence shown here is derived from an EMBL/GenBank/DDBJ whole genome shotgun (WGS) entry which is preliminary data.</text>
</comment>
<keyword evidence="2" id="KW-0732">Signal</keyword>
<dbReference type="EMBL" id="DYZF01000081">
    <property type="protein sequence ID" value="HJE51022.1"/>
    <property type="molecule type" value="Genomic_DNA"/>
</dbReference>
<evidence type="ECO:0008006" key="5">
    <source>
        <dbReference type="Google" id="ProtNLM"/>
    </source>
</evidence>
<feature type="signal peptide" evidence="2">
    <location>
        <begin position="1"/>
        <end position="25"/>
    </location>
</feature>
<proteinExistence type="predicted"/>
<evidence type="ECO:0000313" key="4">
    <source>
        <dbReference type="Proteomes" id="UP000712713"/>
    </source>
</evidence>
<reference evidence="3" key="1">
    <citation type="journal article" date="2021" name="PeerJ">
        <title>Extensive microbial diversity within the chicken gut microbiome revealed by metagenomics and culture.</title>
        <authorList>
            <person name="Gilroy R."/>
            <person name="Ravi A."/>
            <person name="Getino M."/>
            <person name="Pursley I."/>
            <person name="Horton D.L."/>
            <person name="Alikhan N.F."/>
            <person name="Baker D."/>
            <person name="Gharbi K."/>
            <person name="Hall N."/>
            <person name="Watson M."/>
            <person name="Adriaenssens E.M."/>
            <person name="Foster-Nyarko E."/>
            <person name="Jarju S."/>
            <person name="Secka A."/>
            <person name="Antonio M."/>
            <person name="Oren A."/>
            <person name="Chaudhuri R.R."/>
            <person name="La Ragione R."/>
            <person name="Hildebrand F."/>
            <person name="Pallen M.J."/>
        </authorList>
    </citation>
    <scope>NUCLEOTIDE SEQUENCE</scope>
    <source>
        <strain evidence="3">ChiGjej3B3-7470</strain>
    </source>
</reference>
<sequence>MNSPRPTLSLVISALVTSLGLVGCAGQPPASSESASSIPASQPPAAQALPDTWDQALQGRSIDQLIEETRQHEMTLAREGGRISPDRKLDVPLVRIVEPHEHPSVMVDCMNEQGFHAEALADGSLQFGDVPAQQGESLNYAFYTCVMSYPINPYFGLPYPKQAAEELWTYWTGEASECVREHGFDPGQPPSKEAWMEGMAQQRELWSPFTNADTDIANPARDALFTNCPRHPANFFPHIPQR</sequence>
<evidence type="ECO:0000256" key="2">
    <source>
        <dbReference type="SAM" id="SignalP"/>
    </source>
</evidence>
<accession>A0A921JQG3</accession>
<feature type="chain" id="PRO_5039467233" description="Septum formation-related domain-containing protein" evidence="2">
    <location>
        <begin position="26"/>
        <end position="242"/>
    </location>
</feature>
<feature type="compositionally biased region" description="Low complexity" evidence="1">
    <location>
        <begin position="27"/>
        <end position="47"/>
    </location>
</feature>
<organism evidence="3 4">
    <name type="scientific">Tessaracoccus flavescens</name>
    <dbReference type="NCBI Taxonomy" id="399497"/>
    <lineage>
        <taxon>Bacteria</taxon>
        <taxon>Bacillati</taxon>
        <taxon>Actinomycetota</taxon>
        <taxon>Actinomycetes</taxon>
        <taxon>Propionibacteriales</taxon>
        <taxon>Propionibacteriaceae</taxon>
        <taxon>Tessaracoccus</taxon>
    </lineage>
</organism>